<dbReference type="Proteomes" id="UP000886785">
    <property type="component" value="Unassembled WGS sequence"/>
</dbReference>
<feature type="domain" description="DAHP synthase ferredoxin-like" evidence="3">
    <location>
        <begin position="1"/>
        <end position="66"/>
    </location>
</feature>
<dbReference type="PANTHER" id="PTHR43018:SF2">
    <property type="entry name" value="PHOSPHO-2-DEHYDRO-3-DEOXYHEPTONATE ALDOLASE"/>
    <property type="match status" value="1"/>
</dbReference>
<dbReference type="NCBIfam" id="NF006421">
    <property type="entry name" value="PRK08673.1"/>
    <property type="match status" value="1"/>
</dbReference>
<dbReference type="InterPro" id="IPR052899">
    <property type="entry name" value="Class-I_DAHP_synthase"/>
</dbReference>
<name>A0A9D1DQN3_9FIRM</name>
<dbReference type="SUPFAM" id="SSF51569">
    <property type="entry name" value="Aldolase"/>
    <property type="match status" value="1"/>
</dbReference>
<reference evidence="4" key="2">
    <citation type="journal article" date="2021" name="PeerJ">
        <title>Extensive microbial diversity within the chicken gut microbiome revealed by metagenomics and culture.</title>
        <authorList>
            <person name="Gilroy R."/>
            <person name="Ravi A."/>
            <person name="Getino M."/>
            <person name="Pursley I."/>
            <person name="Horton D.L."/>
            <person name="Alikhan N.F."/>
            <person name="Baker D."/>
            <person name="Gharbi K."/>
            <person name="Hall N."/>
            <person name="Watson M."/>
            <person name="Adriaenssens E.M."/>
            <person name="Foster-Nyarko E."/>
            <person name="Jarju S."/>
            <person name="Secka A."/>
            <person name="Antonio M."/>
            <person name="Oren A."/>
            <person name="Chaudhuri R.R."/>
            <person name="La Ragione R."/>
            <person name="Hildebrand F."/>
            <person name="Pallen M.J."/>
        </authorList>
    </citation>
    <scope>NUCLEOTIDE SEQUENCE</scope>
    <source>
        <strain evidence="4">ChiSjej1B19-7085</strain>
    </source>
</reference>
<accession>A0A9D1DQN3</accession>
<feature type="domain" description="DAHP synthetase I/KDSA" evidence="2">
    <location>
        <begin position="90"/>
        <end position="326"/>
    </location>
</feature>
<dbReference type="NCBIfam" id="NF009239">
    <property type="entry name" value="PRK12595.1"/>
    <property type="match status" value="1"/>
</dbReference>
<evidence type="ECO:0000313" key="4">
    <source>
        <dbReference type="EMBL" id="HIR57258.1"/>
    </source>
</evidence>
<dbReference type="GO" id="GO:0009073">
    <property type="term" value="P:aromatic amino acid family biosynthetic process"/>
    <property type="evidence" value="ECO:0007669"/>
    <property type="project" value="InterPro"/>
</dbReference>
<sequence>MIIVMKKTAGQAEIDKVIACLKEHGLGANLSVGSQATIIGILGDKSRLGGVDLTLMDGVEECVPIMHSYKLASRDMCPDGRTVEVGGEIIGGKKLAMMAGPCAVESEEQILEAARGVKAAGAKFLRGGAYKPRTSPYAFQGLEDEGYRLLRMAADETGLKVVSEVVGVDQIDTAAKYCDMFQIGARNMQNFRLLRAVGQSKVPVLLKRGIASTIEEWLDAAEYIMSEGNYNVVLCERGIRTFETATRNTLDIAAVAVVKERSSLPIIIDPSHAAGKRAYVESLALAGIAAGADGLIVEVHPNPKVAMSDAAQQLTIAEYSEMYQKAGKIAQAVGREM</sequence>
<evidence type="ECO:0000313" key="5">
    <source>
        <dbReference type="Proteomes" id="UP000886785"/>
    </source>
</evidence>
<keyword evidence="1 4" id="KW-0808">Transferase</keyword>
<organism evidence="4 5">
    <name type="scientific">Candidatus Gallacutalibacter pullicola</name>
    <dbReference type="NCBI Taxonomy" id="2840830"/>
    <lineage>
        <taxon>Bacteria</taxon>
        <taxon>Bacillati</taxon>
        <taxon>Bacillota</taxon>
        <taxon>Clostridia</taxon>
        <taxon>Eubacteriales</taxon>
        <taxon>Candidatus Gallacutalibacter</taxon>
    </lineage>
</organism>
<dbReference type="InterPro" id="IPR006268">
    <property type="entry name" value="DAHP_syn_2"/>
</dbReference>
<dbReference type="AlphaFoldDB" id="A0A9D1DQN3"/>
<dbReference type="Gene3D" id="3.20.20.70">
    <property type="entry name" value="Aldolase class I"/>
    <property type="match status" value="1"/>
</dbReference>
<evidence type="ECO:0000259" key="2">
    <source>
        <dbReference type="Pfam" id="PF00793"/>
    </source>
</evidence>
<dbReference type="InterPro" id="IPR013785">
    <property type="entry name" value="Aldolase_TIM"/>
</dbReference>
<evidence type="ECO:0000256" key="1">
    <source>
        <dbReference type="ARBA" id="ARBA00022679"/>
    </source>
</evidence>
<dbReference type="PANTHER" id="PTHR43018">
    <property type="entry name" value="PHOSPHO-2-DEHYDRO-3-DEOXYHEPTONATE ALDOLASE"/>
    <property type="match status" value="1"/>
</dbReference>
<dbReference type="InterPro" id="IPR006218">
    <property type="entry name" value="DAHP1/KDSA"/>
</dbReference>
<dbReference type="InterPro" id="IPR041071">
    <property type="entry name" value="DAHP_snth_FXD"/>
</dbReference>
<reference evidence="4" key="1">
    <citation type="submission" date="2020-10" db="EMBL/GenBank/DDBJ databases">
        <authorList>
            <person name="Gilroy R."/>
        </authorList>
    </citation>
    <scope>NUCLEOTIDE SEQUENCE</scope>
    <source>
        <strain evidence="4">ChiSjej1B19-7085</strain>
    </source>
</reference>
<evidence type="ECO:0000259" key="3">
    <source>
        <dbReference type="Pfam" id="PF18152"/>
    </source>
</evidence>
<dbReference type="NCBIfam" id="TIGR01361">
    <property type="entry name" value="DAHP_synth_Bsub"/>
    <property type="match status" value="1"/>
</dbReference>
<dbReference type="Gene3D" id="3.30.70.1140">
    <property type="entry name" value="Phospho-2-dehydro-3-deoxyheptonate aldolase, domain 1"/>
    <property type="match status" value="1"/>
</dbReference>
<dbReference type="Pfam" id="PF18152">
    <property type="entry name" value="DAHP_snth_FXD"/>
    <property type="match status" value="1"/>
</dbReference>
<dbReference type="Pfam" id="PF00793">
    <property type="entry name" value="DAHP_synth_1"/>
    <property type="match status" value="1"/>
</dbReference>
<proteinExistence type="predicted"/>
<protein>
    <submittedName>
        <fullName evidence="4">3-deoxy-7-phosphoheptulonate synthase</fullName>
        <ecNumber evidence="4">2.5.1.54</ecNumber>
    </submittedName>
</protein>
<gene>
    <name evidence="4" type="primary">aroF</name>
    <name evidence="4" type="ORF">IAA54_06285</name>
</gene>
<dbReference type="EC" id="2.5.1.54" evidence="4"/>
<dbReference type="GO" id="GO:0016832">
    <property type="term" value="F:aldehyde-lyase activity"/>
    <property type="evidence" value="ECO:0007669"/>
    <property type="project" value="InterPro"/>
</dbReference>
<dbReference type="GO" id="GO:0003849">
    <property type="term" value="F:3-deoxy-7-phosphoheptulonate synthase activity"/>
    <property type="evidence" value="ECO:0007669"/>
    <property type="project" value="UniProtKB-EC"/>
</dbReference>
<comment type="caution">
    <text evidence="4">The sequence shown here is derived from an EMBL/GenBank/DDBJ whole genome shotgun (WGS) entry which is preliminary data.</text>
</comment>
<dbReference type="EMBL" id="DVHF01000074">
    <property type="protein sequence ID" value="HIR57258.1"/>
    <property type="molecule type" value="Genomic_DNA"/>
</dbReference>